<feature type="domain" description="Secretion system C-terminal sorting" evidence="3">
    <location>
        <begin position="314"/>
        <end position="385"/>
    </location>
</feature>
<dbReference type="SUPFAM" id="SSF53187">
    <property type="entry name" value="Zn-dependent exopeptidases"/>
    <property type="match status" value="1"/>
</dbReference>
<keyword evidence="1" id="KW-0732">Signal</keyword>
<protein>
    <submittedName>
        <fullName evidence="4">Por secretion system C-terminal sorting domain-containing protein</fullName>
    </submittedName>
</protein>
<sequence>MTYLARITSLILFLGTFSLSAQVFTPFYDGIVTNVSVSNIEDDLISFVDFGVKEPGTAAIDNAKDWIISRYQSLGYTDIVEQPFTVSGQITENIIVTKTGSVYPDTFLIIDGHYDTINGVGANDNGSGTVLLLELARLLKDVNTEYSIKFIHFSGEEEGLVGSEFYVANTVIPENLDIKLVFNIDEVGGVNGMTNNTIVCERDETSPNSNNTASAQATTVLANCFGLYSNLLTEISNAYGSDYVPFENNGEIITGLYEKNESPYPHTPQDIIANMDIDYVAEVTKGALGAALHFAVGIEPLSVSDVALEEALLVYPNPTNGILHIEVKNGLSENTEVTFFDTLGNKVYDTSFTAETKTIDLKFLAKGIYLARFKHNGQILTKKVVLK</sequence>
<evidence type="ECO:0000256" key="1">
    <source>
        <dbReference type="ARBA" id="ARBA00022729"/>
    </source>
</evidence>
<dbReference type="OrthoDB" id="1521787at2"/>
<organism evidence="4 5">
    <name type="scientific">Ulvibacter litoralis</name>
    <dbReference type="NCBI Taxonomy" id="227084"/>
    <lineage>
        <taxon>Bacteria</taxon>
        <taxon>Pseudomonadati</taxon>
        <taxon>Bacteroidota</taxon>
        <taxon>Flavobacteriia</taxon>
        <taxon>Flavobacteriales</taxon>
        <taxon>Flavobacteriaceae</taxon>
        <taxon>Ulvibacter</taxon>
    </lineage>
</organism>
<dbReference type="InterPro" id="IPR026444">
    <property type="entry name" value="Secre_tail"/>
</dbReference>
<dbReference type="EMBL" id="FNBA01000005">
    <property type="protein sequence ID" value="SDF06737.1"/>
    <property type="molecule type" value="Genomic_DNA"/>
</dbReference>
<dbReference type="Pfam" id="PF18962">
    <property type="entry name" value="Por_Secre_tail"/>
    <property type="match status" value="1"/>
</dbReference>
<dbReference type="Gene3D" id="3.40.630.10">
    <property type="entry name" value="Zn peptidases"/>
    <property type="match status" value="1"/>
</dbReference>
<dbReference type="InterPro" id="IPR045175">
    <property type="entry name" value="M28_fam"/>
</dbReference>
<evidence type="ECO:0000313" key="5">
    <source>
        <dbReference type="Proteomes" id="UP000199321"/>
    </source>
</evidence>
<dbReference type="STRING" id="227084.SAMN05421855_10557"/>
<dbReference type="AlphaFoldDB" id="A0A1G7I1S5"/>
<dbReference type="Proteomes" id="UP000199321">
    <property type="component" value="Unassembled WGS sequence"/>
</dbReference>
<dbReference type="InterPro" id="IPR007484">
    <property type="entry name" value="Peptidase_M28"/>
</dbReference>
<accession>A0A1G7I1S5</accession>
<evidence type="ECO:0000259" key="3">
    <source>
        <dbReference type="Pfam" id="PF18962"/>
    </source>
</evidence>
<dbReference type="Pfam" id="PF04389">
    <property type="entry name" value="Peptidase_M28"/>
    <property type="match status" value="1"/>
</dbReference>
<dbReference type="GO" id="GO:0006508">
    <property type="term" value="P:proteolysis"/>
    <property type="evidence" value="ECO:0007669"/>
    <property type="project" value="InterPro"/>
</dbReference>
<dbReference type="GO" id="GO:0008235">
    <property type="term" value="F:metalloexopeptidase activity"/>
    <property type="evidence" value="ECO:0007669"/>
    <property type="project" value="InterPro"/>
</dbReference>
<name>A0A1G7I1S5_9FLAO</name>
<evidence type="ECO:0000313" key="4">
    <source>
        <dbReference type="EMBL" id="SDF06737.1"/>
    </source>
</evidence>
<evidence type="ECO:0000259" key="2">
    <source>
        <dbReference type="Pfam" id="PF04389"/>
    </source>
</evidence>
<dbReference type="PANTHER" id="PTHR12147:SF26">
    <property type="entry name" value="PEPTIDASE M28 DOMAIN-CONTAINING PROTEIN"/>
    <property type="match status" value="1"/>
</dbReference>
<dbReference type="RefSeq" id="WP_093144945.1">
    <property type="nucleotide sequence ID" value="NZ_BMWO01000007.1"/>
</dbReference>
<keyword evidence="5" id="KW-1185">Reference proteome</keyword>
<feature type="domain" description="Peptidase M28" evidence="2">
    <location>
        <begin position="93"/>
        <end position="287"/>
    </location>
</feature>
<gene>
    <name evidence="4" type="ORF">SAMN05421855_10557</name>
</gene>
<reference evidence="4 5" key="1">
    <citation type="submission" date="2016-10" db="EMBL/GenBank/DDBJ databases">
        <authorList>
            <person name="de Groot N.N."/>
        </authorList>
    </citation>
    <scope>NUCLEOTIDE SEQUENCE [LARGE SCALE GENOMIC DNA]</scope>
    <source>
        <strain evidence="4 5">DSM 16195</strain>
    </source>
</reference>
<dbReference type="NCBIfam" id="TIGR04183">
    <property type="entry name" value="Por_Secre_tail"/>
    <property type="match status" value="1"/>
</dbReference>
<proteinExistence type="predicted"/>
<dbReference type="PANTHER" id="PTHR12147">
    <property type="entry name" value="METALLOPEPTIDASE M28 FAMILY MEMBER"/>
    <property type="match status" value="1"/>
</dbReference>